<accession>A0A1I1UBY7</accession>
<protein>
    <submittedName>
        <fullName evidence="5">AraC-type DNA-binding protein</fullName>
    </submittedName>
</protein>
<feature type="domain" description="HTH araC/xylS-type" evidence="4">
    <location>
        <begin position="197"/>
        <end position="295"/>
    </location>
</feature>
<evidence type="ECO:0000259" key="4">
    <source>
        <dbReference type="PROSITE" id="PS01124"/>
    </source>
</evidence>
<dbReference type="Gene3D" id="2.60.120.10">
    <property type="entry name" value="Jelly Rolls"/>
    <property type="match status" value="1"/>
</dbReference>
<dbReference type="RefSeq" id="WP_091181402.1">
    <property type="nucleotide sequence ID" value="NZ_FOMT01000001.1"/>
</dbReference>
<dbReference type="PANTHER" id="PTHR43280:SF28">
    <property type="entry name" value="HTH-TYPE TRANSCRIPTIONAL ACTIVATOR RHAS"/>
    <property type="match status" value="1"/>
</dbReference>
<dbReference type="SUPFAM" id="SSF46689">
    <property type="entry name" value="Homeodomain-like"/>
    <property type="match status" value="2"/>
</dbReference>
<dbReference type="InterPro" id="IPR003313">
    <property type="entry name" value="AraC-bd"/>
</dbReference>
<dbReference type="Gene3D" id="1.10.10.60">
    <property type="entry name" value="Homeodomain-like"/>
    <property type="match status" value="2"/>
</dbReference>
<evidence type="ECO:0000313" key="5">
    <source>
        <dbReference type="EMBL" id="SFD66283.1"/>
    </source>
</evidence>
<dbReference type="PANTHER" id="PTHR43280">
    <property type="entry name" value="ARAC-FAMILY TRANSCRIPTIONAL REGULATOR"/>
    <property type="match status" value="1"/>
</dbReference>
<keyword evidence="6" id="KW-1185">Reference proteome</keyword>
<sequence>MSYPKELRENTRIDEKTHPVQIFTNHAYQKKPGDLILYLHWHEHFEIIVMQQGSGMFHIDSESYEARPGDVLFIPAGALHVGYSTCDGDIAYLAIVFNSSLFQNWMHDSLHTKYVLPYLEGRVHLPVMPTLIDPSCADYYYLLEQANSEFTAKQPAYQLMVKSQLHMLLTLLSRKFLPQQLPEQATNQYVQNRERFKTLIEYIEVNFADKQTVADAAKRMNLNIHHFCKMFKKLTGRTFIDYVNVCRVNEAERLLLAGDLSITEIAGLVGCDNSNYFTKMYKKYKGTAPSQIRKQQPEVNKIPLSEPIA</sequence>
<dbReference type="GO" id="GO:0003700">
    <property type="term" value="F:DNA-binding transcription factor activity"/>
    <property type="evidence" value="ECO:0007669"/>
    <property type="project" value="InterPro"/>
</dbReference>
<keyword evidence="3" id="KW-0804">Transcription</keyword>
<gene>
    <name evidence="5" type="ORF">SAMN05216378_0888</name>
</gene>
<name>A0A1I1UBY7_9BACL</name>
<dbReference type="AlphaFoldDB" id="A0A1I1UBY7"/>
<dbReference type="EMBL" id="FOMT01000001">
    <property type="protein sequence ID" value="SFD66283.1"/>
    <property type="molecule type" value="Genomic_DNA"/>
</dbReference>
<dbReference type="PROSITE" id="PS01124">
    <property type="entry name" value="HTH_ARAC_FAMILY_2"/>
    <property type="match status" value="1"/>
</dbReference>
<dbReference type="OrthoDB" id="9791615at2"/>
<keyword evidence="1" id="KW-0805">Transcription regulation</keyword>
<reference evidence="6" key="1">
    <citation type="submission" date="2016-10" db="EMBL/GenBank/DDBJ databases">
        <authorList>
            <person name="Varghese N."/>
            <person name="Submissions S."/>
        </authorList>
    </citation>
    <scope>NUCLEOTIDE SEQUENCE [LARGE SCALE GENOMIC DNA]</scope>
    <source>
        <strain evidence="6">CGMCC 1.10784</strain>
    </source>
</reference>
<dbReference type="Pfam" id="PF12833">
    <property type="entry name" value="HTH_18"/>
    <property type="match status" value="1"/>
</dbReference>
<dbReference type="STRING" id="1045775.SAMN05216378_0888"/>
<dbReference type="InterPro" id="IPR009057">
    <property type="entry name" value="Homeodomain-like_sf"/>
</dbReference>
<dbReference type="SMART" id="SM00342">
    <property type="entry name" value="HTH_ARAC"/>
    <property type="match status" value="1"/>
</dbReference>
<dbReference type="Proteomes" id="UP000198855">
    <property type="component" value="Unassembled WGS sequence"/>
</dbReference>
<dbReference type="Pfam" id="PF02311">
    <property type="entry name" value="AraC_binding"/>
    <property type="match status" value="1"/>
</dbReference>
<evidence type="ECO:0000256" key="1">
    <source>
        <dbReference type="ARBA" id="ARBA00023015"/>
    </source>
</evidence>
<organism evidence="5 6">
    <name type="scientific">Paenibacillus catalpae</name>
    <dbReference type="NCBI Taxonomy" id="1045775"/>
    <lineage>
        <taxon>Bacteria</taxon>
        <taxon>Bacillati</taxon>
        <taxon>Bacillota</taxon>
        <taxon>Bacilli</taxon>
        <taxon>Bacillales</taxon>
        <taxon>Paenibacillaceae</taxon>
        <taxon>Paenibacillus</taxon>
    </lineage>
</organism>
<dbReference type="InterPro" id="IPR037923">
    <property type="entry name" value="HTH-like"/>
</dbReference>
<dbReference type="SUPFAM" id="SSF51215">
    <property type="entry name" value="Regulatory protein AraC"/>
    <property type="match status" value="1"/>
</dbReference>
<keyword evidence="2 5" id="KW-0238">DNA-binding</keyword>
<dbReference type="GO" id="GO:0043565">
    <property type="term" value="F:sequence-specific DNA binding"/>
    <property type="evidence" value="ECO:0007669"/>
    <property type="project" value="InterPro"/>
</dbReference>
<evidence type="ECO:0000313" key="6">
    <source>
        <dbReference type="Proteomes" id="UP000198855"/>
    </source>
</evidence>
<dbReference type="InterPro" id="IPR014710">
    <property type="entry name" value="RmlC-like_jellyroll"/>
</dbReference>
<proteinExistence type="predicted"/>
<evidence type="ECO:0000256" key="3">
    <source>
        <dbReference type="ARBA" id="ARBA00023163"/>
    </source>
</evidence>
<dbReference type="InterPro" id="IPR018060">
    <property type="entry name" value="HTH_AraC"/>
</dbReference>
<evidence type="ECO:0000256" key="2">
    <source>
        <dbReference type="ARBA" id="ARBA00023125"/>
    </source>
</evidence>